<evidence type="ECO:0000313" key="2">
    <source>
        <dbReference type="Proteomes" id="UP000026961"/>
    </source>
</evidence>
<reference evidence="1" key="2">
    <citation type="submission" date="2018-05" db="EMBL/GenBank/DDBJ databases">
        <title>OgluRS3 (Oryza glumaepatula Reference Sequence Version 3).</title>
        <authorList>
            <person name="Zhang J."/>
            <person name="Kudrna D."/>
            <person name="Lee S."/>
            <person name="Talag J."/>
            <person name="Welchert J."/>
            <person name="Wing R.A."/>
        </authorList>
    </citation>
    <scope>NUCLEOTIDE SEQUENCE [LARGE SCALE GENOMIC DNA]</scope>
</reference>
<dbReference type="Proteomes" id="UP000026961">
    <property type="component" value="Chromosome 11"/>
</dbReference>
<dbReference type="STRING" id="40148.A0A0E0BH50"/>
<accession>A0A0E0BH50</accession>
<protein>
    <submittedName>
        <fullName evidence="1">Uncharacterized protein</fullName>
    </submittedName>
</protein>
<name>A0A0E0BH50_9ORYZ</name>
<sequence length="124" mass="13646">MTTTAPLGVVLALTSPCTKNLPCATWWTPALPLKLFKPKVFDEVFSVLVLFLTLRRLLRFRGATKLGNDDTPQSLYKGSIAVKSKLLCRLGGKLGNDNMCGLFYHHCDKAWPMPCVGLHRGSLG</sequence>
<dbReference type="Gramene" id="OGLUM11G07610.1">
    <property type="protein sequence ID" value="OGLUM11G07610.1"/>
    <property type="gene ID" value="OGLUM11G07610"/>
</dbReference>
<proteinExistence type="predicted"/>
<reference evidence="1" key="1">
    <citation type="submission" date="2015-04" db="UniProtKB">
        <authorList>
            <consortium name="EnsemblPlants"/>
        </authorList>
    </citation>
    <scope>IDENTIFICATION</scope>
</reference>
<evidence type="ECO:0000313" key="1">
    <source>
        <dbReference type="EnsemblPlants" id="OGLUM11G07610.1"/>
    </source>
</evidence>
<dbReference type="AlphaFoldDB" id="A0A0E0BH50"/>
<keyword evidence="2" id="KW-1185">Reference proteome</keyword>
<dbReference type="EnsemblPlants" id="OGLUM11G07610.1">
    <property type="protein sequence ID" value="OGLUM11G07610.1"/>
    <property type="gene ID" value="OGLUM11G07610"/>
</dbReference>
<organism evidence="1">
    <name type="scientific">Oryza glumipatula</name>
    <dbReference type="NCBI Taxonomy" id="40148"/>
    <lineage>
        <taxon>Eukaryota</taxon>
        <taxon>Viridiplantae</taxon>
        <taxon>Streptophyta</taxon>
        <taxon>Embryophyta</taxon>
        <taxon>Tracheophyta</taxon>
        <taxon>Spermatophyta</taxon>
        <taxon>Magnoliopsida</taxon>
        <taxon>Liliopsida</taxon>
        <taxon>Poales</taxon>
        <taxon>Poaceae</taxon>
        <taxon>BOP clade</taxon>
        <taxon>Oryzoideae</taxon>
        <taxon>Oryzeae</taxon>
        <taxon>Oryzinae</taxon>
        <taxon>Oryza</taxon>
    </lineage>
</organism>
<dbReference type="HOGENOM" id="CLU_162974_0_0_1"/>